<accession>A0A7L2BKX1</accession>
<dbReference type="SUPFAM" id="SSF46919">
    <property type="entry name" value="N-terminal Zn binding domain of HIV integrase"/>
    <property type="match status" value="1"/>
</dbReference>
<dbReference type="GO" id="GO:0004519">
    <property type="term" value="F:endonuclease activity"/>
    <property type="evidence" value="ECO:0007669"/>
    <property type="project" value="UniProtKB-KW"/>
</dbReference>
<evidence type="ECO:0000313" key="11">
    <source>
        <dbReference type="Proteomes" id="UP000571582"/>
    </source>
</evidence>
<dbReference type="GO" id="GO:0008270">
    <property type="term" value="F:zinc ion binding"/>
    <property type="evidence" value="ECO:0007669"/>
    <property type="project" value="UniProtKB-KW"/>
</dbReference>
<dbReference type="Gene3D" id="1.10.10.200">
    <property type="match status" value="1"/>
</dbReference>
<dbReference type="PANTHER" id="PTHR41694">
    <property type="entry name" value="ENDOGENOUS RETROVIRUS GROUP K MEMBER POL PROTEIN"/>
    <property type="match status" value="1"/>
</dbReference>
<evidence type="ECO:0000256" key="6">
    <source>
        <dbReference type="ARBA" id="ARBA00022801"/>
    </source>
</evidence>
<feature type="non-terminal residue" evidence="10">
    <location>
        <position position="102"/>
    </location>
</feature>
<evidence type="ECO:0000313" key="10">
    <source>
        <dbReference type="EMBL" id="NXQ25572.1"/>
    </source>
</evidence>
<feature type="domain" description="Integrase-type" evidence="9">
    <location>
        <begin position="60"/>
        <end position="101"/>
    </location>
</feature>
<keyword evidence="1" id="KW-0808">Transferase</keyword>
<keyword evidence="8" id="KW-0862">Zinc</keyword>
<keyword evidence="4" id="KW-0479">Metal-binding</keyword>
<dbReference type="Pfam" id="PF02022">
    <property type="entry name" value="Integrase_Zn"/>
    <property type="match status" value="1"/>
</dbReference>
<dbReference type="GO" id="GO:0016787">
    <property type="term" value="F:hydrolase activity"/>
    <property type="evidence" value="ECO:0007669"/>
    <property type="project" value="UniProtKB-KW"/>
</dbReference>
<evidence type="ECO:0000256" key="1">
    <source>
        <dbReference type="ARBA" id="ARBA00022679"/>
    </source>
</evidence>
<keyword evidence="6" id="KW-0378">Hydrolase</keyword>
<keyword evidence="8" id="KW-0863">Zinc-finger</keyword>
<dbReference type="InterPro" id="IPR017856">
    <property type="entry name" value="Integrase-like_N"/>
</dbReference>
<sequence length="102" mass="11075">LCLSMSGPGVSASAAPTLLKEALSSRQGTVSVIHVNSHNPVKRYFQISNDKADPAAKEVWTLQEAHQLHESLHIRPKALANRCRISTAEAKHVVATCPHCQK</sequence>
<dbReference type="EMBL" id="VWYE01004893">
    <property type="protein sequence ID" value="NXQ25572.1"/>
    <property type="molecule type" value="Genomic_DNA"/>
</dbReference>
<dbReference type="GO" id="GO:0035613">
    <property type="term" value="F:RNA stem-loop binding"/>
    <property type="evidence" value="ECO:0007669"/>
    <property type="project" value="TreeGrafter"/>
</dbReference>
<feature type="non-terminal residue" evidence="10">
    <location>
        <position position="1"/>
    </location>
</feature>
<dbReference type="AlphaFoldDB" id="A0A7L2BKX1"/>
<evidence type="ECO:0000256" key="8">
    <source>
        <dbReference type="PROSITE-ProRule" id="PRU00450"/>
    </source>
</evidence>
<keyword evidence="5" id="KW-0255">Endonuclease</keyword>
<keyword evidence="11" id="KW-1185">Reference proteome</keyword>
<evidence type="ECO:0000256" key="5">
    <source>
        <dbReference type="ARBA" id="ARBA00022759"/>
    </source>
</evidence>
<evidence type="ECO:0000256" key="3">
    <source>
        <dbReference type="ARBA" id="ARBA00022722"/>
    </source>
</evidence>
<keyword evidence="3" id="KW-0540">Nuclease</keyword>
<evidence type="ECO:0000256" key="7">
    <source>
        <dbReference type="ARBA" id="ARBA00022918"/>
    </source>
</evidence>
<name>A0A7L2BKX1_9PASS</name>
<dbReference type="InterPro" id="IPR003308">
    <property type="entry name" value="Integrase_Zn-bd_dom_N"/>
</dbReference>
<keyword evidence="7" id="KW-0695">RNA-directed DNA polymerase</keyword>
<dbReference type="PROSITE" id="PS50876">
    <property type="entry name" value="ZF_INTEGRASE"/>
    <property type="match status" value="1"/>
</dbReference>
<evidence type="ECO:0000259" key="9">
    <source>
        <dbReference type="PROSITE" id="PS50876"/>
    </source>
</evidence>
<keyword evidence="2" id="KW-0548">Nucleotidyltransferase</keyword>
<protein>
    <submittedName>
        <fullName evidence="10">POL1 protein</fullName>
    </submittedName>
</protein>
<comment type="caution">
    <text evidence="10">The sequence shown here is derived from an EMBL/GenBank/DDBJ whole genome shotgun (WGS) entry which is preliminary data.</text>
</comment>
<gene>
    <name evidence="10" type="primary">Pol_1</name>
    <name evidence="10" type="ORF">ALACHE_R15641</name>
</gene>
<dbReference type="GO" id="GO:0003964">
    <property type="term" value="F:RNA-directed DNA polymerase activity"/>
    <property type="evidence" value="ECO:0007669"/>
    <property type="project" value="UniProtKB-KW"/>
</dbReference>
<dbReference type="Proteomes" id="UP000571582">
    <property type="component" value="Unassembled WGS sequence"/>
</dbReference>
<proteinExistence type="predicted"/>
<evidence type="ECO:0000256" key="4">
    <source>
        <dbReference type="ARBA" id="ARBA00022723"/>
    </source>
</evidence>
<evidence type="ECO:0000256" key="2">
    <source>
        <dbReference type="ARBA" id="ARBA00022695"/>
    </source>
</evidence>
<dbReference type="PANTHER" id="PTHR41694:SF3">
    <property type="entry name" value="RNA-DIRECTED DNA POLYMERASE-RELATED"/>
    <property type="match status" value="1"/>
</dbReference>
<organism evidence="10 11">
    <name type="scientific">Alaudala cheleensis</name>
    <name type="common">Asian short-toed lark</name>
    <dbReference type="NCBI Taxonomy" id="670337"/>
    <lineage>
        <taxon>Eukaryota</taxon>
        <taxon>Metazoa</taxon>
        <taxon>Chordata</taxon>
        <taxon>Craniata</taxon>
        <taxon>Vertebrata</taxon>
        <taxon>Euteleostomi</taxon>
        <taxon>Archelosauria</taxon>
        <taxon>Archosauria</taxon>
        <taxon>Dinosauria</taxon>
        <taxon>Saurischia</taxon>
        <taxon>Theropoda</taxon>
        <taxon>Coelurosauria</taxon>
        <taxon>Aves</taxon>
        <taxon>Neognathae</taxon>
        <taxon>Neoaves</taxon>
        <taxon>Telluraves</taxon>
        <taxon>Australaves</taxon>
        <taxon>Passeriformes</taxon>
        <taxon>Sylvioidea</taxon>
        <taxon>Alaudidae</taxon>
        <taxon>Alaudala</taxon>
    </lineage>
</organism>
<reference evidence="10 11" key="1">
    <citation type="submission" date="2019-09" db="EMBL/GenBank/DDBJ databases">
        <title>Bird 10,000 Genomes (B10K) Project - Family phase.</title>
        <authorList>
            <person name="Zhang G."/>
        </authorList>
    </citation>
    <scope>NUCLEOTIDE SEQUENCE [LARGE SCALE GENOMIC DNA]</scope>
    <source>
        <strain evidence="10">B10K-DU-001-15</strain>
        <tissue evidence="10">Muscle</tissue>
    </source>
</reference>